<accession>A0A2H0PW43</accession>
<sequence>MHHVAIMKKQWKLLEKIVLGKKTIESRWYKRRCEAWGKVRSGDTVFFKNSGEPITVRARVQKVIEFSDLTFSGMKKILKKYGGHDGIGSDDLNYFYHWVKGKKYCVLVFLQNPRRVQPFHINKKGFGSARAWLTMCNINAIRI</sequence>
<organism evidence="1 2">
    <name type="scientific">Candidatus Brennerbacteria bacterium CG11_big_fil_rev_8_21_14_0_20_43_10</name>
    <dbReference type="NCBI Taxonomy" id="1974523"/>
    <lineage>
        <taxon>Bacteria</taxon>
        <taxon>Candidatus Brenneribacteriota</taxon>
    </lineage>
</organism>
<comment type="caution">
    <text evidence="1">The sequence shown here is derived from an EMBL/GenBank/DDBJ whole genome shotgun (WGS) entry which is preliminary data.</text>
</comment>
<dbReference type="InterPro" id="IPR015947">
    <property type="entry name" value="PUA-like_sf"/>
</dbReference>
<dbReference type="Gene3D" id="2.30.130.30">
    <property type="entry name" value="Hypothetical protein"/>
    <property type="match status" value="1"/>
</dbReference>
<evidence type="ECO:0000313" key="2">
    <source>
        <dbReference type="Proteomes" id="UP000236846"/>
    </source>
</evidence>
<proteinExistence type="predicted"/>
<evidence type="ECO:0008006" key="3">
    <source>
        <dbReference type="Google" id="ProtNLM"/>
    </source>
</evidence>
<dbReference type="SUPFAM" id="SSF88697">
    <property type="entry name" value="PUA domain-like"/>
    <property type="match status" value="1"/>
</dbReference>
<dbReference type="EMBL" id="PCXE01000031">
    <property type="protein sequence ID" value="PIR26250.1"/>
    <property type="molecule type" value="Genomic_DNA"/>
</dbReference>
<name>A0A2H0PW43_9BACT</name>
<evidence type="ECO:0000313" key="1">
    <source>
        <dbReference type="EMBL" id="PIR26250.1"/>
    </source>
</evidence>
<dbReference type="Proteomes" id="UP000236846">
    <property type="component" value="Unassembled WGS sequence"/>
</dbReference>
<gene>
    <name evidence="1" type="ORF">COV41_01730</name>
</gene>
<protein>
    <recommendedName>
        <fullName evidence="3">ASCH domain-containing protein</fullName>
    </recommendedName>
</protein>
<dbReference type="AlphaFoldDB" id="A0A2H0PW43"/>
<reference evidence="1 2" key="1">
    <citation type="submission" date="2017-09" db="EMBL/GenBank/DDBJ databases">
        <title>Depth-based differentiation of microbial function through sediment-hosted aquifers and enrichment of novel symbionts in the deep terrestrial subsurface.</title>
        <authorList>
            <person name="Probst A.J."/>
            <person name="Ladd B."/>
            <person name="Jarett J.K."/>
            <person name="Geller-Mcgrath D.E."/>
            <person name="Sieber C.M."/>
            <person name="Emerson J.B."/>
            <person name="Anantharaman K."/>
            <person name="Thomas B.C."/>
            <person name="Malmstrom R."/>
            <person name="Stieglmeier M."/>
            <person name="Klingl A."/>
            <person name="Woyke T."/>
            <person name="Ryan C.M."/>
            <person name="Banfield J.F."/>
        </authorList>
    </citation>
    <scope>NUCLEOTIDE SEQUENCE [LARGE SCALE GENOMIC DNA]</scope>
    <source>
        <strain evidence="1">CG11_big_fil_rev_8_21_14_0_20_43_10</strain>
    </source>
</reference>